<dbReference type="GO" id="GO:0008195">
    <property type="term" value="F:phosphatidate phosphatase activity"/>
    <property type="evidence" value="ECO:0007669"/>
    <property type="project" value="InterPro"/>
</dbReference>
<feature type="compositionally biased region" description="Polar residues" evidence="1">
    <location>
        <begin position="443"/>
        <end position="454"/>
    </location>
</feature>
<dbReference type="InterPro" id="IPR052935">
    <property type="entry name" value="Mg2+_PAP"/>
</dbReference>
<dbReference type="PANTHER" id="PTHR28208:SF3">
    <property type="entry name" value="PHOSPHATIDATE PHOSPHATASE APP1"/>
    <property type="match status" value="1"/>
</dbReference>
<dbReference type="EMBL" id="CAJVPJ010001316">
    <property type="protein sequence ID" value="CAG8586313.1"/>
    <property type="molecule type" value="Genomic_DNA"/>
</dbReference>
<comment type="caution">
    <text evidence="3">The sequence shown here is derived from an EMBL/GenBank/DDBJ whole genome shotgun (WGS) entry which is preliminary data.</text>
</comment>
<evidence type="ECO:0000256" key="1">
    <source>
        <dbReference type="SAM" id="MobiDB-lite"/>
    </source>
</evidence>
<evidence type="ECO:0000313" key="3">
    <source>
        <dbReference type="EMBL" id="CAG8586313.1"/>
    </source>
</evidence>
<dbReference type="InterPro" id="IPR019236">
    <property type="entry name" value="APP1_cat"/>
</dbReference>
<proteinExistence type="predicted"/>
<organism evidence="3 4">
    <name type="scientific">Paraglomus occultum</name>
    <dbReference type="NCBI Taxonomy" id="144539"/>
    <lineage>
        <taxon>Eukaryota</taxon>
        <taxon>Fungi</taxon>
        <taxon>Fungi incertae sedis</taxon>
        <taxon>Mucoromycota</taxon>
        <taxon>Glomeromycotina</taxon>
        <taxon>Glomeromycetes</taxon>
        <taxon>Paraglomerales</taxon>
        <taxon>Paraglomeraceae</taxon>
        <taxon>Paraglomus</taxon>
    </lineage>
</organism>
<feature type="domain" description="Phosphatidate phosphatase APP1 catalytic" evidence="2">
    <location>
        <begin position="221"/>
        <end position="371"/>
    </location>
</feature>
<reference evidence="3" key="1">
    <citation type="submission" date="2021-06" db="EMBL/GenBank/DDBJ databases">
        <authorList>
            <person name="Kallberg Y."/>
            <person name="Tangrot J."/>
            <person name="Rosling A."/>
        </authorList>
    </citation>
    <scope>NUCLEOTIDE SEQUENCE</scope>
    <source>
        <strain evidence="3">IA702</strain>
    </source>
</reference>
<evidence type="ECO:0000259" key="2">
    <source>
        <dbReference type="Pfam" id="PF09949"/>
    </source>
</evidence>
<name>A0A9N9C0G7_9GLOM</name>
<dbReference type="SUPFAM" id="SSF56784">
    <property type="entry name" value="HAD-like"/>
    <property type="match status" value="1"/>
</dbReference>
<gene>
    <name evidence="3" type="ORF">POCULU_LOCUS6742</name>
</gene>
<sequence length="596" mass="66323">MQNQEATTVEDSQLGLKTPEKYEQHCILFPTYATKHADDGSLTDNWNIRVRGWAFSSPTNSRSLSLFLKLTSKVRGLKKDDPTYEMLQSRVSLFWASNITGAEFTVQTIGTTESNKMAIEVLEKAGKIIENTGKINMLKHPDYETKSTKISCNGGQFTGTIGIPQSTIKKWVQQEERMDLYKPHSTKESKSKVRLIKIQAYDAKISQPAHGVVNLIGSDGISVISDIDDTIKETDVMDGVGKVLTNTFLQPTKAVDGMADAYRSWYEKGIAIHYVSNSPWQLFPMLRNFFKEYNFPPGSAHLKFYDGLIKSAREQKENPTASKFMYIRELLKDFPQRKFILVGDSGELDPEIYTTIAREHPDRIVRIFIRDVSTKHIKDLPAQPPKYSYVHTFPSLVKNLKSYYQDSGKEDKADEKNDNLNEEMNDATPTEIVDSPIADKNSSRSVKSQKYTPSSLLENLRSDLSYLRRTSTPGSRSIPRAPSSANVQSPTEDSVTDESNADSSSSSSGKPLSSSTSGSDKPTSGSDKPTSGSDKPASEQLKTPLEMFHERIANLTAGLPEGLFSLFNEASELGSDTAVAEAIAEAIRQHKEKYAT</sequence>
<accession>A0A9N9C0G7</accession>
<dbReference type="Proteomes" id="UP000789572">
    <property type="component" value="Unassembled WGS sequence"/>
</dbReference>
<dbReference type="Pfam" id="PF09949">
    <property type="entry name" value="APP1_cat"/>
    <property type="match status" value="1"/>
</dbReference>
<feature type="region of interest" description="Disordered" evidence="1">
    <location>
        <begin position="469"/>
        <end position="543"/>
    </location>
</feature>
<feature type="compositionally biased region" description="Low complexity" evidence="1">
    <location>
        <begin position="502"/>
        <end position="528"/>
    </location>
</feature>
<keyword evidence="4" id="KW-1185">Reference proteome</keyword>
<feature type="compositionally biased region" description="Basic and acidic residues" evidence="1">
    <location>
        <begin position="407"/>
        <end position="419"/>
    </location>
</feature>
<feature type="region of interest" description="Disordered" evidence="1">
    <location>
        <begin position="407"/>
        <end position="454"/>
    </location>
</feature>
<dbReference type="PANTHER" id="PTHR28208">
    <property type="entry name" value="PHOSPHATIDATE PHOSPHATASE APP1"/>
    <property type="match status" value="1"/>
</dbReference>
<feature type="compositionally biased region" description="Polar residues" evidence="1">
    <location>
        <begin position="483"/>
        <end position="493"/>
    </location>
</feature>
<dbReference type="OrthoDB" id="2117591at2759"/>
<dbReference type="AlphaFoldDB" id="A0A9N9C0G7"/>
<evidence type="ECO:0000313" key="4">
    <source>
        <dbReference type="Proteomes" id="UP000789572"/>
    </source>
</evidence>
<dbReference type="InterPro" id="IPR036412">
    <property type="entry name" value="HAD-like_sf"/>
</dbReference>
<dbReference type="GO" id="GO:0030479">
    <property type="term" value="C:actin cortical patch"/>
    <property type="evidence" value="ECO:0007669"/>
    <property type="project" value="TreeGrafter"/>
</dbReference>
<protein>
    <submittedName>
        <fullName evidence="3">6104_t:CDS:1</fullName>
    </submittedName>
</protein>